<dbReference type="Proteomes" id="UP000887540">
    <property type="component" value="Unplaced"/>
</dbReference>
<dbReference type="SUPFAM" id="SSF56436">
    <property type="entry name" value="C-type lectin-like"/>
    <property type="match status" value="1"/>
</dbReference>
<name>A0A914EG36_9BILA</name>
<proteinExistence type="predicted"/>
<dbReference type="WBParaSite" id="ACRNAN_scaffold8001.g13257.t1">
    <property type="protein sequence ID" value="ACRNAN_scaffold8001.g13257.t1"/>
    <property type="gene ID" value="ACRNAN_scaffold8001.g13257"/>
</dbReference>
<evidence type="ECO:0000313" key="2">
    <source>
        <dbReference type="WBParaSite" id="ACRNAN_scaffold8001.g13257.t1"/>
    </source>
</evidence>
<keyword evidence="1" id="KW-1185">Reference proteome</keyword>
<sequence>MLHSGSASLAGIGNQFDGFLSLYSHCCDSSFYWVNLSTNSEYFPFIFYEPYFHFGKQCIVLAIDGGNPFEIQRNGYIMAEYCEFPHLGTICKKKSDKPFKPINNGQVSTNISLQTIQDFYRNSHTIYSRNYRSTINPIC</sequence>
<evidence type="ECO:0000313" key="1">
    <source>
        <dbReference type="Proteomes" id="UP000887540"/>
    </source>
</evidence>
<protein>
    <submittedName>
        <fullName evidence="2">Uncharacterized protein</fullName>
    </submittedName>
</protein>
<dbReference type="InterPro" id="IPR016187">
    <property type="entry name" value="CTDL_fold"/>
</dbReference>
<reference evidence="2" key="1">
    <citation type="submission" date="2022-11" db="UniProtKB">
        <authorList>
            <consortium name="WormBaseParasite"/>
        </authorList>
    </citation>
    <scope>IDENTIFICATION</scope>
</reference>
<organism evidence="1 2">
    <name type="scientific">Acrobeloides nanus</name>
    <dbReference type="NCBI Taxonomy" id="290746"/>
    <lineage>
        <taxon>Eukaryota</taxon>
        <taxon>Metazoa</taxon>
        <taxon>Ecdysozoa</taxon>
        <taxon>Nematoda</taxon>
        <taxon>Chromadorea</taxon>
        <taxon>Rhabditida</taxon>
        <taxon>Tylenchina</taxon>
        <taxon>Cephalobomorpha</taxon>
        <taxon>Cephaloboidea</taxon>
        <taxon>Cephalobidae</taxon>
        <taxon>Acrobeloides</taxon>
    </lineage>
</organism>
<dbReference type="CDD" id="cd00037">
    <property type="entry name" value="CLECT"/>
    <property type="match status" value="1"/>
</dbReference>
<accession>A0A914EG36</accession>
<dbReference type="AlphaFoldDB" id="A0A914EG36"/>